<evidence type="ECO:0000313" key="2">
    <source>
        <dbReference type="Proteomes" id="UP000237000"/>
    </source>
</evidence>
<proteinExistence type="predicted"/>
<dbReference type="Proteomes" id="UP000237000">
    <property type="component" value="Unassembled WGS sequence"/>
</dbReference>
<gene>
    <name evidence="1" type="ORF">TorRG33x02_023530</name>
</gene>
<comment type="caution">
    <text evidence="1">The sequence shown here is derived from an EMBL/GenBank/DDBJ whole genome shotgun (WGS) entry which is preliminary data.</text>
</comment>
<dbReference type="EMBL" id="JXTC01000007">
    <property type="protein sequence ID" value="POO01576.1"/>
    <property type="molecule type" value="Genomic_DNA"/>
</dbReference>
<reference evidence="2" key="1">
    <citation type="submission" date="2016-06" db="EMBL/GenBank/DDBJ databases">
        <title>Parallel loss of symbiosis genes in relatives of nitrogen-fixing non-legume Parasponia.</title>
        <authorList>
            <person name="Van Velzen R."/>
            <person name="Holmer R."/>
            <person name="Bu F."/>
            <person name="Rutten L."/>
            <person name="Van Zeijl A."/>
            <person name="Liu W."/>
            <person name="Santuari L."/>
            <person name="Cao Q."/>
            <person name="Sharma T."/>
            <person name="Shen D."/>
            <person name="Roswanjaya Y."/>
            <person name="Wardhani T."/>
            <person name="Kalhor M.S."/>
            <person name="Jansen J."/>
            <person name="Van den Hoogen J."/>
            <person name="Gungor B."/>
            <person name="Hartog M."/>
            <person name="Hontelez J."/>
            <person name="Verver J."/>
            <person name="Yang W.-C."/>
            <person name="Schijlen E."/>
            <person name="Repin R."/>
            <person name="Schilthuizen M."/>
            <person name="Schranz E."/>
            <person name="Heidstra R."/>
            <person name="Miyata K."/>
            <person name="Fedorova E."/>
            <person name="Kohlen W."/>
            <person name="Bisseling T."/>
            <person name="Smit S."/>
            <person name="Geurts R."/>
        </authorList>
    </citation>
    <scope>NUCLEOTIDE SEQUENCE [LARGE SCALE GENOMIC DNA]</scope>
    <source>
        <strain evidence="2">cv. RG33-2</strain>
    </source>
</reference>
<accession>A0A2P5FUW1</accession>
<dbReference type="InParanoid" id="A0A2P5FUW1"/>
<sequence>MEKSRALSSMVVFEKCYQIALAIKDMKLRILRNSYSIAVIRLDLYIVWWRKRDKGTRCIWY</sequence>
<organism evidence="1 2">
    <name type="scientific">Trema orientale</name>
    <name type="common">Charcoal tree</name>
    <name type="synonym">Celtis orientalis</name>
    <dbReference type="NCBI Taxonomy" id="63057"/>
    <lineage>
        <taxon>Eukaryota</taxon>
        <taxon>Viridiplantae</taxon>
        <taxon>Streptophyta</taxon>
        <taxon>Embryophyta</taxon>
        <taxon>Tracheophyta</taxon>
        <taxon>Spermatophyta</taxon>
        <taxon>Magnoliopsida</taxon>
        <taxon>eudicotyledons</taxon>
        <taxon>Gunneridae</taxon>
        <taxon>Pentapetalae</taxon>
        <taxon>rosids</taxon>
        <taxon>fabids</taxon>
        <taxon>Rosales</taxon>
        <taxon>Cannabaceae</taxon>
        <taxon>Trema</taxon>
    </lineage>
</organism>
<dbReference type="AlphaFoldDB" id="A0A2P5FUW1"/>
<keyword evidence="2" id="KW-1185">Reference proteome</keyword>
<evidence type="ECO:0000313" key="1">
    <source>
        <dbReference type="EMBL" id="POO01576.1"/>
    </source>
</evidence>
<name>A0A2P5FUW1_TREOI</name>
<protein>
    <submittedName>
        <fullName evidence="1">Uncharacterized protein</fullName>
    </submittedName>
</protein>